<reference evidence="1" key="1">
    <citation type="submission" date="2014-11" db="EMBL/GenBank/DDBJ databases">
        <authorList>
            <person name="Amaro Gonzalez C."/>
        </authorList>
    </citation>
    <scope>NUCLEOTIDE SEQUENCE</scope>
</reference>
<organism evidence="1">
    <name type="scientific">Anguilla anguilla</name>
    <name type="common">European freshwater eel</name>
    <name type="synonym">Muraena anguilla</name>
    <dbReference type="NCBI Taxonomy" id="7936"/>
    <lineage>
        <taxon>Eukaryota</taxon>
        <taxon>Metazoa</taxon>
        <taxon>Chordata</taxon>
        <taxon>Craniata</taxon>
        <taxon>Vertebrata</taxon>
        <taxon>Euteleostomi</taxon>
        <taxon>Actinopterygii</taxon>
        <taxon>Neopterygii</taxon>
        <taxon>Teleostei</taxon>
        <taxon>Anguilliformes</taxon>
        <taxon>Anguillidae</taxon>
        <taxon>Anguilla</taxon>
    </lineage>
</organism>
<accession>A0A0E9VPV8</accession>
<name>A0A0E9VPV8_ANGAN</name>
<evidence type="ECO:0000313" key="1">
    <source>
        <dbReference type="EMBL" id="JAH79395.1"/>
    </source>
</evidence>
<proteinExistence type="predicted"/>
<protein>
    <submittedName>
        <fullName evidence="1">Uncharacterized protein</fullName>
    </submittedName>
</protein>
<sequence length="75" mass="8524">MLRPGSTRGKPYNTSPAIVHIQKYSPGNMLSFIPCDSKAEKTERHGCAFEKVIHMTKQKQVISTRNSNKYKSNKK</sequence>
<dbReference type="AlphaFoldDB" id="A0A0E9VPV8"/>
<dbReference type="EMBL" id="GBXM01029182">
    <property type="protein sequence ID" value="JAH79395.1"/>
    <property type="molecule type" value="Transcribed_RNA"/>
</dbReference>
<reference evidence="1" key="2">
    <citation type="journal article" date="2015" name="Fish Shellfish Immunol.">
        <title>Early steps in the European eel (Anguilla anguilla)-Vibrio vulnificus interaction in the gills: Role of the RtxA13 toxin.</title>
        <authorList>
            <person name="Callol A."/>
            <person name="Pajuelo D."/>
            <person name="Ebbesson L."/>
            <person name="Teles M."/>
            <person name="MacKenzie S."/>
            <person name="Amaro C."/>
        </authorList>
    </citation>
    <scope>NUCLEOTIDE SEQUENCE</scope>
</reference>